<dbReference type="Proteomes" id="UP000822862">
    <property type="component" value="Chromosome"/>
</dbReference>
<protein>
    <submittedName>
        <fullName evidence="1">Uncharacterized protein</fullName>
    </submittedName>
</protein>
<dbReference type="RefSeq" id="WP_194845411.1">
    <property type="nucleotide sequence ID" value="NZ_CP075585.1"/>
</dbReference>
<accession>A0ABX8Z0P2</accession>
<proteinExistence type="predicted"/>
<evidence type="ECO:0000313" key="2">
    <source>
        <dbReference type="Proteomes" id="UP000822862"/>
    </source>
</evidence>
<reference evidence="1 2" key="1">
    <citation type="submission" date="2020-01" db="EMBL/GenBank/DDBJ databases">
        <authorList>
            <person name="Sixt B."/>
            <person name="Schulz F."/>
            <person name="Kostanjsek R."/>
            <person name="Koestlbacher S."/>
            <person name="Collingro A."/>
            <person name="Toenshoff E."/>
            <person name="Horn M."/>
        </authorList>
    </citation>
    <scope>NUCLEOTIDE SEQUENCE [LARGE SCALE GENOMIC DNA]</scope>
    <source>
        <strain evidence="1 2">15C</strain>
    </source>
</reference>
<organism evidence="1 2">
    <name type="scientific">Candidatus Rhabdochlamydia porcellionis</name>
    <dbReference type="NCBI Taxonomy" id="225148"/>
    <lineage>
        <taxon>Bacteria</taxon>
        <taxon>Pseudomonadati</taxon>
        <taxon>Chlamydiota</taxon>
        <taxon>Chlamydiia</taxon>
        <taxon>Parachlamydiales</taxon>
        <taxon>Candidatus Rhabdochlamydiaceae</taxon>
        <taxon>Candidatus Rhabdochlamydia</taxon>
    </lineage>
</organism>
<dbReference type="EMBL" id="CP075585">
    <property type="protein sequence ID" value="QZA58895.1"/>
    <property type="molecule type" value="Genomic_DNA"/>
</dbReference>
<sequence>MPVSDSCPIYQRTYSLPLVRRISFPKGLSSGISSFIGSFFNPYDPSLFSVFLDQKNIRIIDQLSDFGKTLEQYHPGKTRKLLNDFARKYEENQQNLDSLQDTHTKTLEKIEKEYHNITNLSDEQRVKANNFFNEFSEKFKALISTYDAEKLQEAYYLLDAFNETIMQSRQLYIGLDKVVKHIESKHAFLQTFKEQFSYIILLKEQFNPNLETQGFNQIARRQANRAGLLDLVADVNAILKTLVPKTTLKTIGKDDNVKNKLLKTILQKNEEVVSFMQIRMERHRKSIFKKIRSHLKDDTSSCEDLQKKLELLSNDRKAQDLLLNLKKMRFYLKDDAPLSSCNVLKEKLELLLKEQPYLFIEREKIALTRLLENLSVIALGKRFNKEDLQELLNQCKNIIQELLPKETIFSQITTSLSKLGISLIKGNITPNDHKDLIDLLNKFIKNPKISFKEDEKQKFLDLKRALLFDPSQSIPIENIPSLQPQKHLKLVKEIEKRPFSKEGSKLAIEQELEKLAKHTTSLTLMMSIDNFFFHPTRDSLFYRNIIQKSEEMDGCPKQLFLEELKIQEFPTWKIVLAKVCFFVTKLFKIENLIHTTISRTISNYSKMIYQKLDQEYTHDQFRALSQKLIENATIYFHLLNSAISNAKVDAQRFPDQEQITHLIIDQLLSLGLGNNEAALREFNLPDLYSKLVDDLVEKSESGLLKWIVSYLNKHELVSSIIKTGTDSFIKPAPNGNASVLDLLIRNGLKAFYKKLQQPEKDSQEKLLPSSLLVKEFVEKLMQTFTQHRDIQQIASSTKIAVAKANFMKELHKHTPKLEGIISQQIKNYEQLNYNTELLLHAQNTQALGDKNREALFILPVLRDKITIPLKKLNNLFLGEVTPENTLQEHTISVNEVISDKINNAIKSEIDHIIREKIMLGLTKLLKTPLSEEILYDWLYQGLALTNQVIEHPKENKEKQSAVKEEITELLSDISAFIASTVPKTAIKNFTKIERLASKLAEKSSIDLLVWISPIIQERLQNIVDLAAQEALYQPELVSQLGRRIILPTTAFLRNS</sequence>
<gene>
    <name evidence="1" type="ORF">RHAB15C_0000776</name>
</gene>
<evidence type="ECO:0000313" key="1">
    <source>
        <dbReference type="EMBL" id="QZA58895.1"/>
    </source>
</evidence>
<name>A0ABX8Z0P2_9BACT</name>
<reference evidence="1 2" key="2">
    <citation type="submission" date="2021-05" db="EMBL/GenBank/DDBJ databases">
        <title>Ecology and evolution of chlamydial symbionts of arthropods.</title>
        <authorList>
            <person name="Halter T."/>
            <person name="Sixt B.S."/>
            <person name="Toenshoff E.R."/>
            <person name="Koestlbacher S."/>
            <person name="Schulz F."/>
            <person name="Kostanjsek R."/>
            <person name="Collingro A."/>
            <person name="Hendrickx F."/>
            <person name="Horn M."/>
        </authorList>
    </citation>
    <scope>NUCLEOTIDE SEQUENCE [LARGE SCALE GENOMIC DNA]</scope>
    <source>
        <strain evidence="1 2">15C</strain>
    </source>
</reference>
<keyword evidence="2" id="KW-1185">Reference proteome</keyword>